<evidence type="ECO:0000313" key="2">
    <source>
        <dbReference type="Proteomes" id="UP000461162"/>
    </source>
</evidence>
<reference evidence="1 2" key="1">
    <citation type="submission" date="2019-11" db="EMBL/GenBank/DDBJ databases">
        <title>Pseudodesulfovibrio alkaliphilus, sp. nov., an alkaliphilic sulfate-reducing bacteria from mud volcano of Taman peninsula, Russia.</title>
        <authorList>
            <person name="Frolova A."/>
            <person name="Merkel A.Y."/>
            <person name="Slobodkin A.I."/>
        </authorList>
    </citation>
    <scope>NUCLEOTIDE SEQUENCE [LARGE SCALE GENOMIC DNA]</scope>
    <source>
        <strain evidence="1 2">F-1</strain>
    </source>
</reference>
<comment type="caution">
    <text evidence="1">The sequence shown here is derived from an EMBL/GenBank/DDBJ whole genome shotgun (WGS) entry which is preliminary data.</text>
</comment>
<proteinExistence type="predicted"/>
<protein>
    <submittedName>
        <fullName evidence="1">Uncharacterized protein</fullName>
    </submittedName>
</protein>
<gene>
    <name evidence="1" type="ORF">GKC30_07770</name>
</gene>
<keyword evidence="2" id="KW-1185">Reference proteome</keyword>
<dbReference type="AlphaFoldDB" id="A0A7K1KN72"/>
<name>A0A7K1KN72_9BACT</name>
<organism evidence="1 2">
    <name type="scientific">Pseudodesulfovibrio alkaliphilus</name>
    <dbReference type="NCBI Taxonomy" id="2661613"/>
    <lineage>
        <taxon>Bacteria</taxon>
        <taxon>Pseudomonadati</taxon>
        <taxon>Thermodesulfobacteriota</taxon>
        <taxon>Desulfovibrionia</taxon>
        <taxon>Desulfovibrionales</taxon>
        <taxon>Desulfovibrionaceae</taxon>
    </lineage>
</organism>
<evidence type="ECO:0000313" key="1">
    <source>
        <dbReference type="EMBL" id="MUM77525.1"/>
    </source>
</evidence>
<dbReference type="RefSeq" id="WP_155933754.1">
    <property type="nucleotide sequence ID" value="NZ_WODC01000004.1"/>
</dbReference>
<accession>A0A7K1KN72</accession>
<dbReference type="EMBL" id="WODC01000004">
    <property type="protein sequence ID" value="MUM77525.1"/>
    <property type="molecule type" value="Genomic_DNA"/>
</dbReference>
<sequence>MNARRLDAEKRMQHLAVKQLCLRALAGFQRNSESLSDLYRDVSACLPTRDVAVLAAPGLKPGRSLIAPPHTGFRDLTPWRNGKLLGVEVCGQQLTIADMAKGFSPAPVSFGLSALTATRTGFAGLSAKNQQIVLLDDDLVPAFRRGADELNITLALGSRITAVRDLLAVALPDARKVLFLTPDLEIQADIHLPGAMVVHDLVGYRGGVLLSESTPPNNQGGGLLWLHPDGAVLAVTAMLDRPMGVSVLAQGVVVCDFAGIHFIALDGLAVAGHSCLPWAHAAPRLGASSGYFYEAIVRGGTMTTILRLASGGVNRNTNFCLYEHVEPEEAWPKTDQEGGCHAE</sequence>
<dbReference type="Proteomes" id="UP000461162">
    <property type="component" value="Unassembled WGS sequence"/>
</dbReference>